<dbReference type="UniPathway" id="UPA00253">
    <property type="reaction ID" value="UER00334"/>
</dbReference>
<dbReference type="NCBIfam" id="NF002730">
    <property type="entry name" value="PRK02628.1"/>
    <property type="match status" value="1"/>
</dbReference>
<comment type="pathway">
    <text evidence="1 7 8">Cofactor biosynthesis; NAD(+) biosynthesis; NAD(+) from deamido-NAD(+) (L-Gln route): step 1/1.</text>
</comment>
<feature type="binding site" evidence="7">
    <location>
        <position position="462"/>
    </location>
    <ligand>
        <name>deamido-NAD(+)</name>
        <dbReference type="ChEBI" id="CHEBI:58437"/>
        <note>ligand shared between two neighboring subunits</note>
    </ligand>
</feature>
<dbReference type="GO" id="GO:0005737">
    <property type="term" value="C:cytoplasm"/>
    <property type="evidence" value="ECO:0007669"/>
    <property type="project" value="InterPro"/>
</dbReference>
<dbReference type="Gene3D" id="1.10.10.1140">
    <property type="entry name" value="Glutamine-dependent NAD+ synthetase, C-terminal domain"/>
    <property type="match status" value="1"/>
</dbReference>
<proteinExistence type="inferred from homology"/>
<dbReference type="PATRIC" id="fig|1081904.3.peg.1684"/>
<gene>
    <name evidence="7" type="primary">nadE</name>
    <name evidence="11" type="ORF">HMPREF1218_1291</name>
</gene>
<dbReference type="InterPro" id="IPR014445">
    <property type="entry name" value="Gln-dep_NAD_synthase"/>
</dbReference>
<comment type="similarity">
    <text evidence="2 7 8">In the C-terminal section; belongs to the NAD synthetase family.</text>
</comment>
<dbReference type="GO" id="GO:0009435">
    <property type="term" value="P:NAD+ biosynthetic process"/>
    <property type="evidence" value="ECO:0007669"/>
    <property type="project" value="UniProtKB-UniRule"/>
</dbReference>
<comment type="catalytic activity">
    <reaction evidence="7 8">
        <text>deamido-NAD(+) + L-glutamine + ATP + H2O = L-glutamate + AMP + diphosphate + NAD(+) + H(+)</text>
        <dbReference type="Rhea" id="RHEA:24384"/>
        <dbReference type="ChEBI" id="CHEBI:15377"/>
        <dbReference type="ChEBI" id="CHEBI:15378"/>
        <dbReference type="ChEBI" id="CHEBI:29985"/>
        <dbReference type="ChEBI" id="CHEBI:30616"/>
        <dbReference type="ChEBI" id="CHEBI:33019"/>
        <dbReference type="ChEBI" id="CHEBI:57540"/>
        <dbReference type="ChEBI" id="CHEBI:58359"/>
        <dbReference type="ChEBI" id="CHEBI:58437"/>
        <dbReference type="ChEBI" id="CHEBI:456215"/>
        <dbReference type="EC" id="6.3.5.1"/>
    </reaction>
</comment>
<dbReference type="Proteomes" id="UP000016600">
    <property type="component" value="Unassembled WGS sequence"/>
</dbReference>
<evidence type="ECO:0000313" key="11">
    <source>
        <dbReference type="EMBL" id="ERK00223.1"/>
    </source>
</evidence>
<feature type="binding site" evidence="7">
    <location>
        <begin position="376"/>
        <end position="383"/>
    </location>
    <ligand>
        <name>ATP</name>
        <dbReference type="ChEBI" id="CHEBI:30616"/>
    </ligand>
</feature>
<evidence type="ECO:0000259" key="10">
    <source>
        <dbReference type="PROSITE" id="PS50263"/>
    </source>
</evidence>
<dbReference type="GO" id="GO:0005524">
    <property type="term" value="F:ATP binding"/>
    <property type="evidence" value="ECO:0007669"/>
    <property type="project" value="UniProtKB-UniRule"/>
</dbReference>
<organism evidence="11 12">
    <name type="scientific">Hoylesella pleuritidis F0068</name>
    <dbReference type="NCBI Taxonomy" id="1081904"/>
    <lineage>
        <taxon>Bacteria</taxon>
        <taxon>Pseudomonadati</taxon>
        <taxon>Bacteroidota</taxon>
        <taxon>Bacteroidia</taxon>
        <taxon>Bacteroidales</taxon>
        <taxon>Prevotellaceae</taxon>
        <taxon>Hoylesella</taxon>
    </lineage>
</organism>
<sequence length="669" mass="74491">MVMVQHKSQSNKNAMKQGFIKVASAIPLVRVGDCKYNTEQIMSLVEQAEKRDVEIVVFPELSITGYSCQDLFHQSMLLDSAENALMLLLDFTRKLDVVVILGLPIAVGDLLLNCAAVIQQGQLLGLVPKTYLPNYNEFYEKRWFASSQDLRTSVIRYAGSQVMITSDPQLFRTCDGAIFGIEICEDVWAPTPPSNQLVLAGADLIFNLSASNELTGKHQYLKTLLAQQSARTMAGYVYSGCGFGESTQDVVYGGNALIYGNGRLIGEGERFSFEPQMSIAQIDIERLRSERRNNSTFVNAQRNIKFAIQNAHLSIHTIDCKATQPHSFVLERSIAPHPFIPSSADMADDCDEIFNIQVAGLAKRLVHTKSKTVVIGVSGGLDSTLALLVCVKTFDKLKMDRKGIIGVTMPGFGTTERTHDNALNLMKSLGISIREINITASVNQHFRDIGHDPVKRDTTYENCQARERTQILMDLSNELGALVIGTGDLSELALGWATYNGDHMSMYGVNGGVPKTLIRYLVKFVAESELDASSKAILMDIIDTPISPELLPADENGTIRQKTEDLVGPYELHDFFLYYFLRFGFRPSKLYLLARRAFDGTHPEAKTYSDDMIKHWLKIFVRRFFNQQFKRSCLPDGPKVGSVSLSPRGDWRMPSDASATVWLAECETL</sequence>
<dbReference type="AlphaFoldDB" id="U2L6T9"/>
<feature type="binding site" evidence="7">
    <location>
        <position position="217"/>
    </location>
    <ligand>
        <name>L-glutamine</name>
        <dbReference type="ChEBI" id="CHEBI:58359"/>
    </ligand>
</feature>
<accession>U2L6T9</accession>
<dbReference type="EMBL" id="AWET01000038">
    <property type="protein sequence ID" value="ERK00223.1"/>
    <property type="molecule type" value="Genomic_DNA"/>
</dbReference>
<feature type="binding site" evidence="7">
    <location>
        <position position="486"/>
    </location>
    <ligand>
        <name>ATP</name>
        <dbReference type="ChEBI" id="CHEBI:30616"/>
    </ligand>
</feature>
<dbReference type="GO" id="GO:0008795">
    <property type="term" value="F:NAD+ synthase activity"/>
    <property type="evidence" value="ECO:0007669"/>
    <property type="project" value="UniProtKB-UniRule"/>
</dbReference>
<reference evidence="11 12" key="1">
    <citation type="submission" date="2013-08" db="EMBL/GenBank/DDBJ databases">
        <authorList>
            <person name="Durkin A.S."/>
            <person name="Haft D.R."/>
            <person name="McCorrison J."/>
            <person name="Torralba M."/>
            <person name="Gillis M."/>
            <person name="Haft D.H."/>
            <person name="Methe B."/>
            <person name="Sutton G."/>
            <person name="Nelson K.E."/>
        </authorList>
    </citation>
    <scope>NUCLEOTIDE SEQUENCE [LARGE SCALE GENOMIC DNA]</scope>
    <source>
        <strain evidence="11 12">F0068</strain>
    </source>
</reference>
<protein>
    <recommendedName>
        <fullName evidence="7 8">Glutamine-dependent NAD(+) synthetase</fullName>
        <ecNumber evidence="7 8">6.3.5.1</ecNumber>
    </recommendedName>
    <alternativeName>
        <fullName evidence="7 8">NAD(+) synthase [glutamine-hydrolyzing]</fullName>
    </alternativeName>
</protein>
<dbReference type="Gene3D" id="3.60.110.10">
    <property type="entry name" value="Carbon-nitrogen hydrolase"/>
    <property type="match status" value="1"/>
</dbReference>
<dbReference type="EC" id="6.3.5.1" evidence="7 8"/>
<dbReference type="InterPro" id="IPR036526">
    <property type="entry name" value="C-N_Hydrolase_sf"/>
</dbReference>
<comment type="function">
    <text evidence="7">Catalyzes the ATP-dependent amidation of deamido-NAD to form NAD. Uses L-glutamine as a nitrogen source.</text>
</comment>
<feature type="active site" description="Proton acceptor; for glutaminase activity" evidence="7">
    <location>
        <position position="60"/>
    </location>
</feature>
<evidence type="ECO:0000256" key="9">
    <source>
        <dbReference type="RuleBase" id="RU003811"/>
    </source>
</evidence>
<feature type="binding site" evidence="7">
    <location>
        <position position="135"/>
    </location>
    <ligand>
        <name>L-glutamine</name>
        <dbReference type="ChEBI" id="CHEBI:58359"/>
    </ligand>
</feature>
<dbReference type="PANTHER" id="PTHR23090:SF9">
    <property type="entry name" value="GLUTAMINE-DEPENDENT NAD(+) SYNTHETASE"/>
    <property type="match status" value="1"/>
</dbReference>
<dbReference type="PANTHER" id="PTHR23090">
    <property type="entry name" value="NH 3 /GLUTAMINE-DEPENDENT NAD + SYNTHETASE"/>
    <property type="match status" value="1"/>
</dbReference>
<dbReference type="InterPro" id="IPR041856">
    <property type="entry name" value="NAD+_synth_C"/>
</dbReference>
<dbReference type="GO" id="GO:0003952">
    <property type="term" value="F:NAD+ synthase (glutamine-hydrolyzing) activity"/>
    <property type="evidence" value="ECO:0007669"/>
    <property type="project" value="UniProtKB-UniRule"/>
</dbReference>
<dbReference type="PIRSF" id="PIRSF006630">
    <property type="entry name" value="NADS_GAT"/>
    <property type="match status" value="1"/>
</dbReference>
<feature type="binding site" evidence="7">
    <location>
        <position position="630"/>
    </location>
    <ligand>
        <name>deamido-NAD(+)</name>
        <dbReference type="ChEBI" id="CHEBI:58437"/>
        <note>ligand shared between two neighboring subunits</note>
    </ligand>
</feature>
<dbReference type="CDD" id="cd00553">
    <property type="entry name" value="NAD_synthase"/>
    <property type="match status" value="1"/>
</dbReference>
<dbReference type="SUPFAM" id="SSF52402">
    <property type="entry name" value="Adenine nucleotide alpha hydrolases-like"/>
    <property type="match status" value="1"/>
</dbReference>
<dbReference type="Gene3D" id="3.40.50.620">
    <property type="entry name" value="HUPs"/>
    <property type="match status" value="1"/>
</dbReference>
<keyword evidence="4 7" id="KW-0547">Nucleotide-binding</keyword>
<dbReference type="NCBIfam" id="TIGR00552">
    <property type="entry name" value="nadE"/>
    <property type="match status" value="1"/>
</dbReference>
<feature type="binding site" evidence="7">
    <location>
        <position position="491"/>
    </location>
    <ligand>
        <name>deamido-NAD(+)</name>
        <dbReference type="ChEBI" id="CHEBI:58437"/>
        <note>ligand shared between two neighboring subunits</note>
    </ligand>
</feature>
<evidence type="ECO:0000256" key="6">
    <source>
        <dbReference type="ARBA" id="ARBA00023027"/>
    </source>
</evidence>
<dbReference type="PROSITE" id="PS50263">
    <property type="entry name" value="CN_HYDROLASE"/>
    <property type="match status" value="1"/>
</dbReference>
<dbReference type="SUPFAM" id="SSF56317">
    <property type="entry name" value="Carbon-nitrogen hydrolase"/>
    <property type="match status" value="1"/>
</dbReference>
<feature type="domain" description="CN hydrolase" evidence="10">
    <location>
        <begin position="20"/>
        <end position="284"/>
    </location>
</feature>
<evidence type="ECO:0000256" key="5">
    <source>
        <dbReference type="ARBA" id="ARBA00022840"/>
    </source>
</evidence>
<evidence type="ECO:0000256" key="4">
    <source>
        <dbReference type="ARBA" id="ARBA00022741"/>
    </source>
</evidence>
<evidence type="ECO:0000256" key="7">
    <source>
        <dbReference type="HAMAP-Rule" id="MF_02090"/>
    </source>
</evidence>
<feature type="binding site" evidence="7">
    <location>
        <position position="211"/>
    </location>
    <ligand>
        <name>L-glutamine</name>
        <dbReference type="ChEBI" id="CHEBI:58359"/>
    </ligand>
</feature>
<evidence type="ECO:0000256" key="8">
    <source>
        <dbReference type="PIRNR" id="PIRNR006630"/>
    </source>
</evidence>
<evidence type="ECO:0000256" key="1">
    <source>
        <dbReference type="ARBA" id="ARBA00005188"/>
    </source>
</evidence>
<dbReference type="InterPro" id="IPR014729">
    <property type="entry name" value="Rossmann-like_a/b/a_fold"/>
</dbReference>
<evidence type="ECO:0000256" key="2">
    <source>
        <dbReference type="ARBA" id="ARBA00007145"/>
    </source>
</evidence>
<dbReference type="HAMAP" id="MF_02090">
    <property type="entry name" value="NadE_glutamine_dep"/>
    <property type="match status" value="1"/>
</dbReference>
<keyword evidence="3 7" id="KW-0436">Ligase</keyword>
<keyword evidence="12" id="KW-1185">Reference proteome</keyword>
<dbReference type="Pfam" id="PF02540">
    <property type="entry name" value="NAD_synthase"/>
    <property type="match status" value="1"/>
</dbReference>
<name>U2L6T9_9BACT</name>
<dbReference type="GO" id="GO:0004359">
    <property type="term" value="F:glutaminase activity"/>
    <property type="evidence" value="ECO:0007669"/>
    <property type="project" value="InterPro"/>
</dbReference>
<keyword evidence="5 7" id="KW-0067">ATP-binding</keyword>
<feature type="active site" description="Nucleophile; for glutaminase activity" evidence="7">
    <location>
        <position position="184"/>
    </location>
</feature>
<dbReference type="Pfam" id="PF00795">
    <property type="entry name" value="CN_hydrolase"/>
    <property type="match status" value="1"/>
</dbReference>
<dbReference type="InterPro" id="IPR003010">
    <property type="entry name" value="C-N_Hydrolase"/>
</dbReference>
<evidence type="ECO:0000256" key="3">
    <source>
        <dbReference type="ARBA" id="ARBA00022598"/>
    </source>
</evidence>
<dbReference type="CDD" id="cd07570">
    <property type="entry name" value="GAT_Gln-NAD-synth"/>
    <property type="match status" value="1"/>
</dbReference>
<feature type="binding site" evidence="7">
    <location>
        <begin position="496"/>
        <end position="499"/>
    </location>
    <ligand>
        <name>deamido-NAD(+)</name>
        <dbReference type="ChEBI" id="CHEBI:58437"/>
        <note>ligand shared between two neighboring subunits</note>
    </ligand>
</feature>
<evidence type="ECO:0000313" key="12">
    <source>
        <dbReference type="Proteomes" id="UP000016600"/>
    </source>
</evidence>
<dbReference type="InterPro" id="IPR022310">
    <property type="entry name" value="NAD/GMP_synthase"/>
</dbReference>
<comment type="caution">
    <text evidence="11">The sequence shown here is derived from an EMBL/GenBank/DDBJ whole genome shotgun (WGS) entry which is preliminary data.</text>
</comment>
<dbReference type="InterPro" id="IPR003694">
    <property type="entry name" value="NAD_synthase"/>
</dbReference>
<comment type="similarity">
    <text evidence="9">Belongs to the NAD synthetase family.</text>
</comment>
<feature type="active site" description="For glutaminase activity" evidence="7">
    <location>
        <position position="129"/>
    </location>
</feature>
<dbReference type="FunFam" id="1.10.10.1140:FF:000001">
    <property type="entry name" value="Glutamine-dependent NAD(+) synthetase"/>
    <property type="match status" value="1"/>
</dbReference>
<keyword evidence="6 7" id="KW-0520">NAD</keyword>